<dbReference type="SFLD" id="SFLDG01387">
    <property type="entry name" value="BtrN-like_SPASM_domain_contain"/>
    <property type="match status" value="1"/>
</dbReference>
<evidence type="ECO:0000313" key="9">
    <source>
        <dbReference type="Proteomes" id="UP000280417"/>
    </source>
</evidence>
<comment type="cofactor">
    <cofactor evidence="1">
        <name>[4Fe-4S] cluster</name>
        <dbReference type="ChEBI" id="CHEBI:49883"/>
    </cofactor>
</comment>
<evidence type="ECO:0000256" key="4">
    <source>
        <dbReference type="ARBA" id="ARBA00022723"/>
    </source>
</evidence>
<keyword evidence="5" id="KW-0408">Iron</keyword>
<protein>
    <submittedName>
        <fullName evidence="8">Radical SAM protein</fullName>
    </submittedName>
</protein>
<evidence type="ECO:0000256" key="6">
    <source>
        <dbReference type="ARBA" id="ARBA00023014"/>
    </source>
</evidence>
<dbReference type="CDD" id="cd21123">
    <property type="entry name" value="SPASM_MftC-like"/>
    <property type="match status" value="1"/>
</dbReference>
<dbReference type="SFLD" id="SFLDG01067">
    <property type="entry name" value="SPASM/twitch_domain_containing"/>
    <property type="match status" value="2"/>
</dbReference>
<dbReference type="InterPro" id="IPR006638">
    <property type="entry name" value="Elp3/MiaA/NifB-like_rSAM"/>
</dbReference>
<dbReference type="InterPro" id="IPR050377">
    <property type="entry name" value="Radical_SAM_PqqE_MftC-like"/>
</dbReference>
<dbReference type="Pfam" id="PF13186">
    <property type="entry name" value="SPASM"/>
    <property type="match status" value="1"/>
</dbReference>
<dbReference type="PANTHER" id="PTHR11228:SF7">
    <property type="entry name" value="PQQA PEPTIDE CYCLASE"/>
    <property type="match status" value="1"/>
</dbReference>
<dbReference type="InterPro" id="IPR058240">
    <property type="entry name" value="rSAM_sf"/>
</dbReference>
<evidence type="ECO:0000313" key="8">
    <source>
        <dbReference type="EMBL" id="RLE13484.1"/>
    </source>
</evidence>
<dbReference type="PANTHER" id="PTHR11228">
    <property type="entry name" value="RADICAL SAM DOMAIN PROTEIN"/>
    <property type="match status" value="1"/>
</dbReference>
<dbReference type="Gene3D" id="3.20.20.70">
    <property type="entry name" value="Aldolase class I"/>
    <property type="match status" value="1"/>
</dbReference>
<dbReference type="Pfam" id="PF04055">
    <property type="entry name" value="Radical_SAM"/>
    <property type="match status" value="1"/>
</dbReference>
<dbReference type="InterPro" id="IPR013785">
    <property type="entry name" value="Aldolase_TIM"/>
</dbReference>
<keyword evidence="2" id="KW-0004">4Fe-4S</keyword>
<evidence type="ECO:0000256" key="5">
    <source>
        <dbReference type="ARBA" id="ARBA00023004"/>
    </source>
</evidence>
<dbReference type="GO" id="GO:0003824">
    <property type="term" value="F:catalytic activity"/>
    <property type="evidence" value="ECO:0007669"/>
    <property type="project" value="InterPro"/>
</dbReference>
<dbReference type="InterPro" id="IPR034391">
    <property type="entry name" value="AdoMet-like_SPASM_containing"/>
</dbReference>
<gene>
    <name evidence="8" type="ORF">DRJ04_04235</name>
</gene>
<evidence type="ECO:0000259" key="7">
    <source>
        <dbReference type="PROSITE" id="PS51918"/>
    </source>
</evidence>
<dbReference type="GO" id="GO:0006783">
    <property type="term" value="P:heme biosynthetic process"/>
    <property type="evidence" value="ECO:0007669"/>
    <property type="project" value="TreeGrafter"/>
</dbReference>
<dbReference type="NCBIfam" id="TIGR04085">
    <property type="entry name" value="rSAM_more_4Fe4S"/>
    <property type="match status" value="1"/>
</dbReference>
<organism evidence="8 9">
    <name type="scientific">Aerophobetes bacterium</name>
    <dbReference type="NCBI Taxonomy" id="2030807"/>
    <lineage>
        <taxon>Bacteria</taxon>
        <taxon>Candidatus Aerophobota</taxon>
    </lineage>
</organism>
<dbReference type="Proteomes" id="UP000280417">
    <property type="component" value="Unassembled WGS sequence"/>
</dbReference>
<evidence type="ECO:0000256" key="3">
    <source>
        <dbReference type="ARBA" id="ARBA00022691"/>
    </source>
</evidence>
<name>A0A662DCF6_UNCAE</name>
<keyword evidence="4" id="KW-0479">Metal-binding</keyword>
<accession>A0A662DCF6</accession>
<sequence length="475" mass="53964">MDLSYLVEFFLKNKVNRVVFSYLARKNGKDKSILEELLAFYTGERSAGFFTRVKLSPFYLFFEIGRIILNQTREEAKKKLSDPIFQHGIALTMRSVGKYGVTKPQIFSAPPVVVWNFTNVCNLKCRHCYQNAGKRLKNELSLEKRLEIVDELAKEDVFSIAYSGGEPLMDEDIWKVLERGAECGLYQSIATNGTLITPQVAKRMADVGVNYVEISLDSTKPEVHDRFRGVPGFWKRAVKGIENAVAQGKYEVGVASTITQMNFDELEDLIQFSKNIGANKFYAFNFIPTGRGKDIVDMDLTPEQREKMLNILYDHYEKEDIVCMTTSPQYARVCMMRGNLEKIPTSHYTYSKGKKAKTLAEFIGGCGVGRAYCSIQPDGVITPCVFMPIPVGDLKQKSFREIWEESPVLKELRTREDLEEHCGVCEYRSVCGGCRARAYSYFGNYKAPAPGCINNKDVFFKLKGLREEKVKLKSI</sequence>
<dbReference type="SMART" id="SM00729">
    <property type="entry name" value="Elp3"/>
    <property type="match status" value="1"/>
</dbReference>
<dbReference type="InterPro" id="IPR007197">
    <property type="entry name" value="rSAM"/>
</dbReference>
<dbReference type="EMBL" id="QMQA01000093">
    <property type="protein sequence ID" value="RLE13484.1"/>
    <property type="molecule type" value="Genomic_DNA"/>
</dbReference>
<dbReference type="CDD" id="cd01335">
    <property type="entry name" value="Radical_SAM"/>
    <property type="match status" value="1"/>
</dbReference>
<keyword evidence="6" id="KW-0411">Iron-sulfur</keyword>
<proteinExistence type="predicted"/>
<dbReference type="InterPro" id="IPR023885">
    <property type="entry name" value="4Fe4S-binding_SPASM_dom"/>
</dbReference>
<dbReference type="SFLD" id="SFLDG01386">
    <property type="entry name" value="main_SPASM_domain-containing"/>
    <property type="match status" value="1"/>
</dbReference>
<dbReference type="PROSITE" id="PS51918">
    <property type="entry name" value="RADICAL_SAM"/>
    <property type="match status" value="1"/>
</dbReference>
<dbReference type="SFLD" id="SFLDS00029">
    <property type="entry name" value="Radical_SAM"/>
    <property type="match status" value="2"/>
</dbReference>
<evidence type="ECO:0000256" key="2">
    <source>
        <dbReference type="ARBA" id="ARBA00022485"/>
    </source>
</evidence>
<feature type="domain" description="Radical SAM core" evidence="7">
    <location>
        <begin position="107"/>
        <end position="318"/>
    </location>
</feature>
<dbReference type="SUPFAM" id="SSF102114">
    <property type="entry name" value="Radical SAM enzymes"/>
    <property type="match status" value="1"/>
</dbReference>
<keyword evidence="3" id="KW-0949">S-adenosyl-L-methionine</keyword>
<dbReference type="AlphaFoldDB" id="A0A662DCF6"/>
<dbReference type="GO" id="GO:0051536">
    <property type="term" value="F:iron-sulfur cluster binding"/>
    <property type="evidence" value="ECO:0007669"/>
    <property type="project" value="UniProtKB-KW"/>
</dbReference>
<reference evidence="8 9" key="1">
    <citation type="submission" date="2018-06" db="EMBL/GenBank/DDBJ databases">
        <title>Extensive metabolic versatility and redundancy in microbially diverse, dynamic hydrothermal sediments.</title>
        <authorList>
            <person name="Dombrowski N."/>
            <person name="Teske A."/>
            <person name="Baker B.J."/>
        </authorList>
    </citation>
    <scope>NUCLEOTIDE SEQUENCE [LARGE SCALE GENOMIC DNA]</scope>
    <source>
        <strain evidence="8">B3_G15</strain>
    </source>
</reference>
<dbReference type="GO" id="GO:0046872">
    <property type="term" value="F:metal ion binding"/>
    <property type="evidence" value="ECO:0007669"/>
    <property type="project" value="UniProtKB-KW"/>
</dbReference>
<comment type="caution">
    <text evidence="8">The sequence shown here is derived from an EMBL/GenBank/DDBJ whole genome shotgun (WGS) entry which is preliminary data.</text>
</comment>
<evidence type="ECO:0000256" key="1">
    <source>
        <dbReference type="ARBA" id="ARBA00001966"/>
    </source>
</evidence>